<evidence type="ECO:0000313" key="2">
    <source>
        <dbReference type="EMBL" id="GGY53271.1"/>
    </source>
</evidence>
<evidence type="ECO:0000256" key="1">
    <source>
        <dbReference type="SAM" id="Phobius"/>
    </source>
</evidence>
<protein>
    <recommendedName>
        <fullName evidence="6">NfeD-like C-terminal domain-containing protein</fullName>
    </recommendedName>
</protein>
<proteinExistence type="predicted"/>
<evidence type="ECO:0000313" key="4">
    <source>
        <dbReference type="Proteomes" id="UP000292307"/>
    </source>
</evidence>
<evidence type="ECO:0008006" key="6">
    <source>
        <dbReference type="Google" id="ProtNLM"/>
    </source>
</evidence>
<keyword evidence="1" id="KW-0812">Transmembrane</keyword>
<keyword evidence="4" id="KW-1185">Reference proteome</keyword>
<accession>A0A411WUQ5</accession>
<organism evidence="2 5">
    <name type="scientific">Pseudoduganella albidiflava</name>
    <dbReference type="NCBI Taxonomy" id="321983"/>
    <lineage>
        <taxon>Bacteria</taxon>
        <taxon>Pseudomonadati</taxon>
        <taxon>Pseudomonadota</taxon>
        <taxon>Betaproteobacteria</taxon>
        <taxon>Burkholderiales</taxon>
        <taxon>Oxalobacteraceae</taxon>
        <taxon>Telluria group</taxon>
        <taxon>Pseudoduganella</taxon>
    </lineage>
</organism>
<gene>
    <name evidence="3" type="ORF">EYF70_05445</name>
    <name evidence="2" type="ORF">GCM10007387_39560</name>
</gene>
<keyword evidence="1" id="KW-1133">Transmembrane helix</keyword>
<dbReference type="Proteomes" id="UP000628442">
    <property type="component" value="Unassembled WGS sequence"/>
</dbReference>
<dbReference type="AlphaFoldDB" id="A0A411WUQ5"/>
<dbReference type="OrthoDB" id="8756246at2"/>
<feature type="transmembrane region" description="Helical" evidence="1">
    <location>
        <begin position="85"/>
        <end position="103"/>
    </location>
</feature>
<feature type="transmembrane region" description="Helical" evidence="1">
    <location>
        <begin position="110"/>
        <end position="130"/>
    </location>
</feature>
<keyword evidence="1" id="KW-0472">Membrane</keyword>
<name>A0A411WUQ5_9BURK</name>
<reference evidence="3 4" key="2">
    <citation type="submission" date="2019-02" db="EMBL/GenBank/DDBJ databases">
        <title>Draft Genome Sequences of Six Type Strains of the Genus Massilia.</title>
        <authorList>
            <person name="Miess H."/>
            <person name="Frediansyhah A."/>
            <person name="Gross H."/>
        </authorList>
    </citation>
    <scope>NUCLEOTIDE SEQUENCE [LARGE SCALE GENOMIC DNA]</scope>
    <source>
        <strain evidence="3 4">DSM 17472</strain>
    </source>
</reference>
<evidence type="ECO:0000313" key="5">
    <source>
        <dbReference type="Proteomes" id="UP000628442"/>
    </source>
</evidence>
<dbReference type="EMBL" id="BMWV01000009">
    <property type="protein sequence ID" value="GGY53271.1"/>
    <property type="molecule type" value="Genomic_DNA"/>
</dbReference>
<reference evidence="2" key="3">
    <citation type="submission" date="2022-12" db="EMBL/GenBank/DDBJ databases">
        <authorList>
            <person name="Sun Q."/>
            <person name="Kim S."/>
        </authorList>
    </citation>
    <scope>NUCLEOTIDE SEQUENCE</scope>
    <source>
        <strain evidence="2">KCTC 12343</strain>
    </source>
</reference>
<evidence type="ECO:0000313" key="3">
    <source>
        <dbReference type="EMBL" id="QBI00362.1"/>
    </source>
</evidence>
<reference evidence="2" key="1">
    <citation type="journal article" date="2014" name="Int. J. Syst. Evol. Microbiol.">
        <title>Complete genome sequence of Corynebacterium casei LMG S-19264T (=DSM 44701T), isolated from a smear-ripened cheese.</title>
        <authorList>
            <consortium name="US DOE Joint Genome Institute (JGI-PGF)"/>
            <person name="Walter F."/>
            <person name="Albersmeier A."/>
            <person name="Kalinowski J."/>
            <person name="Ruckert C."/>
        </authorList>
    </citation>
    <scope>NUCLEOTIDE SEQUENCE</scope>
    <source>
        <strain evidence="2">KCTC 12343</strain>
    </source>
</reference>
<dbReference type="EMBL" id="CP036401">
    <property type="protein sequence ID" value="QBI00362.1"/>
    <property type="molecule type" value="Genomic_DNA"/>
</dbReference>
<dbReference type="RefSeq" id="WP_131144502.1">
    <property type="nucleotide sequence ID" value="NZ_BMWV01000009.1"/>
</dbReference>
<dbReference type="Proteomes" id="UP000292307">
    <property type="component" value="Chromosome"/>
</dbReference>
<sequence>MDKLKGTVTELRRGKSVSYNPKTGTSVIHAAVFRLDGQLVKIVSSTPLVIAEGQDIVVVGRRRAKVFVAYAHRNLTTGHEGHEGWATRLLVTIFVVTAALWLGSLMGGQYAVVSGIVFVALGFAMAWRSLEVVQALVLLRR</sequence>